<reference evidence="1" key="1">
    <citation type="journal article" date="2021" name="Genome Biol. Evol.">
        <title>A High-Quality Reference Genome for a Parasitic Bivalve with Doubly Uniparental Inheritance (Bivalvia: Unionida).</title>
        <authorList>
            <person name="Smith C.H."/>
        </authorList>
    </citation>
    <scope>NUCLEOTIDE SEQUENCE</scope>
    <source>
        <strain evidence="1">CHS0354</strain>
    </source>
</reference>
<keyword evidence="2" id="KW-1185">Reference proteome</keyword>
<sequence>MGSQCVSKSKGNRNRSGRMCPLEKEPCLLLPKPLKGLKVDLGREFMGAMLILLAKQNMRVRRSDDTNHIERVKLLFVN</sequence>
<evidence type="ECO:0000313" key="1">
    <source>
        <dbReference type="EMBL" id="KAK3608526.1"/>
    </source>
</evidence>
<accession>A0AAE0TDS3</accession>
<comment type="caution">
    <text evidence="1">The sequence shown here is derived from an EMBL/GenBank/DDBJ whole genome shotgun (WGS) entry which is preliminary data.</text>
</comment>
<name>A0AAE0TDS3_9BIVA</name>
<organism evidence="1 2">
    <name type="scientific">Potamilus streckersoni</name>
    <dbReference type="NCBI Taxonomy" id="2493646"/>
    <lineage>
        <taxon>Eukaryota</taxon>
        <taxon>Metazoa</taxon>
        <taxon>Spiralia</taxon>
        <taxon>Lophotrochozoa</taxon>
        <taxon>Mollusca</taxon>
        <taxon>Bivalvia</taxon>
        <taxon>Autobranchia</taxon>
        <taxon>Heteroconchia</taxon>
        <taxon>Palaeoheterodonta</taxon>
        <taxon>Unionida</taxon>
        <taxon>Unionoidea</taxon>
        <taxon>Unionidae</taxon>
        <taxon>Ambleminae</taxon>
        <taxon>Lampsilini</taxon>
        <taxon>Potamilus</taxon>
    </lineage>
</organism>
<reference evidence="1" key="2">
    <citation type="journal article" date="2021" name="Genome Biol. Evol.">
        <title>Developing a high-quality reference genome for a parasitic bivalve with doubly uniparental inheritance (Bivalvia: Unionida).</title>
        <authorList>
            <person name="Smith C.H."/>
        </authorList>
    </citation>
    <scope>NUCLEOTIDE SEQUENCE</scope>
    <source>
        <strain evidence="1">CHS0354</strain>
        <tissue evidence="1">Mantle</tissue>
    </source>
</reference>
<evidence type="ECO:0000313" key="2">
    <source>
        <dbReference type="Proteomes" id="UP001195483"/>
    </source>
</evidence>
<dbReference type="AlphaFoldDB" id="A0AAE0TDS3"/>
<dbReference type="Proteomes" id="UP001195483">
    <property type="component" value="Unassembled WGS sequence"/>
</dbReference>
<dbReference type="EMBL" id="JAEAOA010000646">
    <property type="protein sequence ID" value="KAK3608526.1"/>
    <property type="molecule type" value="Genomic_DNA"/>
</dbReference>
<proteinExistence type="predicted"/>
<reference evidence="1" key="3">
    <citation type="submission" date="2023-05" db="EMBL/GenBank/DDBJ databases">
        <authorList>
            <person name="Smith C.H."/>
        </authorList>
    </citation>
    <scope>NUCLEOTIDE SEQUENCE</scope>
    <source>
        <strain evidence="1">CHS0354</strain>
        <tissue evidence="1">Mantle</tissue>
    </source>
</reference>
<gene>
    <name evidence="1" type="ORF">CHS0354_010382</name>
</gene>
<protein>
    <submittedName>
        <fullName evidence="1">Uncharacterized protein</fullName>
    </submittedName>
</protein>